<reference evidence="1" key="1">
    <citation type="submission" date="2019-08" db="EMBL/GenBank/DDBJ databases">
        <authorList>
            <person name="Kucharzyk K."/>
            <person name="Murdoch R.W."/>
            <person name="Higgins S."/>
            <person name="Loffler F."/>
        </authorList>
    </citation>
    <scope>NUCLEOTIDE SEQUENCE</scope>
</reference>
<dbReference type="EMBL" id="VSSQ01079321">
    <property type="protein sequence ID" value="MPN28877.1"/>
    <property type="molecule type" value="Genomic_DNA"/>
</dbReference>
<gene>
    <name evidence="1" type="ORF">SDC9_176322</name>
</gene>
<organism evidence="1">
    <name type="scientific">bioreactor metagenome</name>
    <dbReference type="NCBI Taxonomy" id="1076179"/>
    <lineage>
        <taxon>unclassified sequences</taxon>
        <taxon>metagenomes</taxon>
        <taxon>ecological metagenomes</taxon>
    </lineage>
</organism>
<evidence type="ECO:0000313" key="1">
    <source>
        <dbReference type="EMBL" id="MPN28877.1"/>
    </source>
</evidence>
<name>A0A645GPS8_9ZZZZ</name>
<protein>
    <submittedName>
        <fullName evidence="1">Uncharacterized protein</fullName>
    </submittedName>
</protein>
<comment type="caution">
    <text evidence="1">The sequence shown here is derived from an EMBL/GenBank/DDBJ whole genome shotgun (WGS) entry which is preliminary data.</text>
</comment>
<sequence>MLAIESATGRLYHTPFTPKKCGKINKDGNKNNTCLDKDMNIALPGIPIL</sequence>
<accession>A0A645GPS8</accession>
<dbReference type="AlphaFoldDB" id="A0A645GPS8"/>
<proteinExistence type="predicted"/>